<name>A0A1B1KIE2_RHOOP</name>
<organism evidence="2 3">
    <name type="scientific">Rhodococcus opacus</name>
    <name type="common">Nocardia opaca</name>
    <dbReference type="NCBI Taxonomy" id="37919"/>
    <lineage>
        <taxon>Bacteria</taxon>
        <taxon>Bacillati</taxon>
        <taxon>Actinomycetota</taxon>
        <taxon>Actinomycetes</taxon>
        <taxon>Mycobacteriales</taxon>
        <taxon>Nocardiaceae</taxon>
        <taxon>Rhodococcus</taxon>
    </lineage>
</organism>
<dbReference type="EMBL" id="CP009112">
    <property type="protein sequence ID" value="ANS32289.1"/>
    <property type="molecule type" value="Genomic_DNA"/>
</dbReference>
<sequence>MRTESEVCTHADAARVEAVDYDSFNEVVSSHARPTLVERNKRDTTNPECLKLAQLGPTVAKQAKSWSRSQYMHGMGVEGKDGVATDQHLTVPEVNSVECTYGYAGLPTVVTCKSCRSGSFRDGHFQIQNLHAYPLRVGRMRSTVHSRPLADWKVCPPPVSAM</sequence>
<dbReference type="EMBL" id="CP009112">
    <property type="protein sequence ID" value="ANS32382.1"/>
    <property type="molecule type" value="Genomic_DNA"/>
</dbReference>
<geneLocation type="plasmid" evidence="3">
    <name>pr1cp1</name>
</geneLocation>
<protein>
    <submittedName>
        <fullName evidence="2">Uncharacterized protein</fullName>
    </submittedName>
</protein>
<evidence type="ECO:0000313" key="3">
    <source>
        <dbReference type="Proteomes" id="UP000186108"/>
    </source>
</evidence>
<evidence type="ECO:0000313" key="2">
    <source>
        <dbReference type="EMBL" id="ANS32382.1"/>
    </source>
</evidence>
<proteinExistence type="predicted"/>
<evidence type="ECO:0000313" key="1">
    <source>
        <dbReference type="EMBL" id="ANS32289.1"/>
    </source>
</evidence>
<keyword evidence="2" id="KW-0614">Plasmid</keyword>
<reference evidence="2 3" key="1">
    <citation type="submission" date="2014-07" db="EMBL/GenBank/DDBJ databases">
        <authorList>
            <person name="Zhang J.E."/>
            <person name="Yang H."/>
            <person name="Guo J."/>
            <person name="Deng Z."/>
            <person name="Luo H."/>
            <person name="Luo M."/>
            <person name="Zhao B."/>
        </authorList>
    </citation>
    <scope>NUCLEOTIDE SEQUENCE [LARGE SCALE GENOMIC DNA]</scope>
    <source>
        <strain evidence="2 3">1CP</strain>
        <plasmid evidence="3">Plasmid pr1cp1</plasmid>
        <plasmid evidence="2">pR1CP1</plasmid>
    </source>
</reference>
<gene>
    <name evidence="1" type="ORF">R1CP_38465</name>
    <name evidence="2" type="ORF">R1CP_38970</name>
</gene>
<dbReference type="AlphaFoldDB" id="A0A1B1KIE2"/>
<accession>A0A1B1KIE2</accession>
<dbReference type="Proteomes" id="UP000186108">
    <property type="component" value="Plasmid pR1CP1"/>
</dbReference>
<geneLocation type="plasmid" evidence="2">
    <name>pR1CP1</name>
</geneLocation>